<dbReference type="SMART" id="SM00066">
    <property type="entry name" value="GAL4"/>
    <property type="match status" value="1"/>
</dbReference>
<dbReference type="GO" id="GO:0000976">
    <property type="term" value="F:transcription cis-regulatory region binding"/>
    <property type="evidence" value="ECO:0007669"/>
    <property type="project" value="TreeGrafter"/>
</dbReference>
<dbReference type="Gene3D" id="4.10.240.10">
    <property type="entry name" value="Zn(2)-C6 fungal-type DNA-binding domain"/>
    <property type="match status" value="1"/>
</dbReference>
<evidence type="ECO:0000256" key="2">
    <source>
        <dbReference type="SAM" id="MobiDB-lite"/>
    </source>
</evidence>
<reference evidence="4 5" key="1">
    <citation type="journal article" date="2014" name="BMC Genomics">
        <title>Genome sequencing of four Aureobasidium pullulans varieties: biotechnological potential, stress tolerance, and description of new species.</title>
        <authorList>
            <person name="Gostin Ar C."/>
            <person name="Ohm R.A."/>
            <person name="Kogej T."/>
            <person name="Sonjak S."/>
            <person name="Turk M."/>
            <person name="Zajc J."/>
            <person name="Zalar P."/>
            <person name="Grube M."/>
            <person name="Sun H."/>
            <person name="Han J."/>
            <person name="Sharma A."/>
            <person name="Chiniquy J."/>
            <person name="Ngan C.Y."/>
            <person name="Lipzen A."/>
            <person name="Barry K."/>
            <person name="Grigoriev I.V."/>
            <person name="Gunde-Cimerman N."/>
        </authorList>
    </citation>
    <scope>NUCLEOTIDE SEQUENCE [LARGE SCALE GENOMIC DNA]</scope>
    <source>
        <strain evidence="4 5">CBS 147.97</strain>
    </source>
</reference>
<dbReference type="STRING" id="1043004.A0A074W5A8"/>
<feature type="region of interest" description="Disordered" evidence="2">
    <location>
        <begin position="68"/>
        <end position="99"/>
    </location>
</feature>
<keyword evidence="5" id="KW-1185">Reference proteome</keyword>
<dbReference type="InterPro" id="IPR001138">
    <property type="entry name" value="Zn2Cys6_DnaBD"/>
</dbReference>
<proteinExistence type="predicted"/>
<dbReference type="CDD" id="cd00067">
    <property type="entry name" value="GAL4"/>
    <property type="match status" value="1"/>
</dbReference>
<keyword evidence="1" id="KW-0539">Nucleus</keyword>
<evidence type="ECO:0000313" key="5">
    <source>
        <dbReference type="Proteomes" id="UP000027730"/>
    </source>
</evidence>
<protein>
    <recommendedName>
        <fullName evidence="3">Zn(2)-C6 fungal-type domain-containing protein</fullName>
    </recommendedName>
</protein>
<dbReference type="HOGENOM" id="CLU_029539_1_0_1"/>
<dbReference type="PROSITE" id="PS50048">
    <property type="entry name" value="ZN2_CY6_FUNGAL_2"/>
    <property type="match status" value="1"/>
</dbReference>
<evidence type="ECO:0000259" key="3">
    <source>
        <dbReference type="PROSITE" id="PS50048"/>
    </source>
</evidence>
<gene>
    <name evidence="4" type="ORF">M436DRAFT_59280</name>
</gene>
<dbReference type="PANTHER" id="PTHR37534">
    <property type="entry name" value="TRANSCRIPTIONAL ACTIVATOR PROTEIN UGA3"/>
    <property type="match status" value="1"/>
</dbReference>
<dbReference type="GO" id="GO:0005634">
    <property type="term" value="C:nucleus"/>
    <property type="evidence" value="ECO:0007669"/>
    <property type="project" value="TreeGrafter"/>
</dbReference>
<evidence type="ECO:0000313" key="4">
    <source>
        <dbReference type="EMBL" id="KEQ68043.1"/>
    </source>
</evidence>
<evidence type="ECO:0000256" key="1">
    <source>
        <dbReference type="ARBA" id="ARBA00023242"/>
    </source>
</evidence>
<dbReference type="AlphaFoldDB" id="A0A074W5A8"/>
<dbReference type="EMBL" id="KL584744">
    <property type="protein sequence ID" value="KEQ68043.1"/>
    <property type="molecule type" value="Genomic_DNA"/>
</dbReference>
<name>A0A074W5A8_9PEZI</name>
<dbReference type="OrthoDB" id="39175at2759"/>
<dbReference type="GO" id="GO:0045944">
    <property type="term" value="P:positive regulation of transcription by RNA polymerase II"/>
    <property type="evidence" value="ECO:0007669"/>
    <property type="project" value="TreeGrafter"/>
</dbReference>
<organism evidence="4 5">
    <name type="scientific">Aureobasidium namibiae CBS 147.97</name>
    <dbReference type="NCBI Taxonomy" id="1043004"/>
    <lineage>
        <taxon>Eukaryota</taxon>
        <taxon>Fungi</taxon>
        <taxon>Dikarya</taxon>
        <taxon>Ascomycota</taxon>
        <taxon>Pezizomycotina</taxon>
        <taxon>Dothideomycetes</taxon>
        <taxon>Dothideomycetidae</taxon>
        <taxon>Dothideales</taxon>
        <taxon>Saccotheciaceae</taxon>
        <taxon>Aureobasidium</taxon>
    </lineage>
</organism>
<dbReference type="GO" id="GO:0000981">
    <property type="term" value="F:DNA-binding transcription factor activity, RNA polymerase II-specific"/>
    <property type="evidence" value="ECO:0007669"/>
    <property type="project" value="InterPro"/>
</dbReference>
<dbReference type="PANTHER" id="PTHR37534:SF49">
    <property type="entry name" value="LYSINE BIOSYNTHESIS REGULATORY PROTEIN LYS14"/>
    <property type="match status" value="1"/>
</dbReference>
<dbReference type="GO" id="GO:0008270">
    <property type="term" value="F:zinc ion binding"/>
    <property type="evidence" value="ECO:0007669"/>
    <property type="project" value="InterPro"/>
</dbReference>
<feature type="domain" description="Zn(2)-C6 fungal-type" evidence="3">
    <location>
        <begin position="20"/>
        <end position="48"/>
    </location>
</feature>
<dbReference type="RefSeq" id="XP_013422226.1">
    <property type="nucleotide sequence ID" value="XM_013566772.1"/>
</dbReference>
<dbReference type="SUPFAM" id="SSF57701">
    <property type="entry name" value="Zn2/Cys6 DNA-binding domain"/>
    <property type="match status" value="1"/>
</dbReference>
<dbReference type="Proteomes" id="UP000027730">
    <property type="component" value="Unassembled WGS sequence"/>
</dbReference>
<accession>A0A074W5A8</accession>
<dbReference type="GeneID" id="25412789"/>
<dbReference type="InterPro" id="IPR036864">
    <property type="entry name" value="Zn2-C6_fun-type_DNA-bd_sf"/>
</dbReference>
<dbReference type="Pfam" id="PF00172">
    <property type="entry name" value="Zn_clus"/>
    <property type="match status" value="1"/>
</dbReference>
<feature type="compositionally biased region" description="Polar residues" evidence="2">
    <location>
        <begin position="90"/>
        <end position="99"/>
    </location>
</feature>
<dbReference type="PROSITE" id="PS00463">
    <property type="entry name" value="ZN2_CY6_FUNGAL_1"/>
    <property type="match status" value="1"/>
</dbReference>
<sequence>MYKPAPCRPKKTAIVRSRSGCSACRTRRVKCDEKKPGCGLCVRLGKVCRPATLTLKFRMVFPEARPLSSTESDSESRTMQSLASAGESDTIPQSVESPQETSLFFERALVMSERTMVDEAYYYHHWKGHCVHALGELFRSFEILSARRESFKSALLALSACNLSRLSPEKSLRVSKSGSMILGPRNDHLRRSQEYYGSAILKIVATVQQDSESQPCLMLCTLILLCYHESAMGNFSAFKVHSEAILRLVNVNLQKLVRDPLGQNLIAAWLLSRYHNWWLRTYFSTFSYQRSQQCLSPSPQICLLLRTTGAHRTIVNAILCESHRLNVIAMLCLWSEQDREHIRPMSFDRLIVLLNSESRKLDDWHLNLSPHEMPAQKLCYAGSRKLSGPILQALSTDGPLLFHTLESAVNYAYYATARIMQCTSILDDLRKSSNRNGPIRPGLTEDTSLLDKDDETIMYWMSILVRIVAGLVKTELLCRNIYSIGVTNLLLICMMRCRDALTGRWIHDWIKEWTLHSPAEEGSFPVMQALVVVDLINRLRASRKDTLAVGLPHDDGGGEGKYFSYDSQKLHTIVLRGQCRDTGRLFSDTISLETCRMYNTT</sequence>
<feature type="compositionally biased region" description="Polar residues" evidence="2">
    <location>
        <begin position="68"/>
        <end position="83"/>
    </location>
</feature>